<dbReference type="EMBL" id="BAAACP010000020">
    <property type="protein sequence ID" value="GAA0865927.1"/>
    <property type="molecule type" value="Genomic_DNA"/>
</dbReference>
<name>A0ABP3XNI2_9FIRM</name>
<protein>
    <submittedName>
        <fullName evidence="1">Uncharacterized protein</fullName>
    </submittedName>
</protein>
<keyword evidence="2" id="KW-1185">Reference proteome</keyword>
<proteinExistence type="predicted"/>
<evidence type="ECO:0000313" key="1">
    <source>
        <dbReference type="EMBL" id="GAA0865927.1"/>
    </source>
</evidence>
<organism evidence="1 2">
    <name type="scientific">Paraclostridium tenue</name>
    <dbReference type="NCBI Taxonomy" id="1737"/>
    <lineage>
        <taxon>Bacteria</taxon>
        <taxon>Bacillati</taxon>
        <taxon>Bacillota</taxon>
        <taxon>Clostridia</taxon>
        <taxon>Peptostreptococcales</taxon>
        <taxon>Peptostreptococcaceae</taxon>
        <taxon>Paraclostridium</taxon>
    </lineage>
</organism>
<gene>
    <name evidence="1" type="ORF">GCM10008917_25340</name>
</gene>
<dbReference type="Proteomes" id="UP001400965">
    <property type="component" value="Unassembled WGS sequence"/>
</dbReference>
<reference evidence="2" key="1">
    <citation type="journal article" date="2019" name="Int. J. Syst. Evol. Microbiol.">
        <title>The Global Catalogue of Microorganisms (GCM) 10K type strain sequencing project: providing services to taxonomists for standard genome sequencing and annotation.</title>
        <authorList>
            <consortium name="The Broad Institute Genomics Platform"/>
            <consortium name="The Broad Institute Genome Sequencing Center for Infectious Disease"/>
            <person name="Wu L."/>
            <person name="Ma J."/>
        </authorList>
    </citation>
    <scope>NUCLEOTIDE SEQUENCE [LARGE SCALE GENOMIC DNA]</scope>
    <source>
        <strain evidence="2">JCM 6486</strain>
    </source>
</reference>
<evidence type="ECO:0000313" key="2">
    <source>
        <dbReference type="Proteomes" id="UP001400965"/>
    </source>
</evidence>
<comment type="caution">
    <text evidence="1">The sequence shown here is derived from an EMBL/GenBank/DDBJ whole genome shotgun (WGS) entry which is preliminary data.</text>
</comment>
<sequence>MSNIFKKIKEQQNKNKIKNKEENEKVFKCINMPIPIPQPIRLINTGITNMESYRYRVVTKDDFIRYMATCNKTENAFKTAKDRWDRIRKGYNFVIAVGNEDLMFYSIDSFNKLIGGSIDDKE</sequence>
<dbReference type="RefSeq" id="WP_346046596.1">
    <property type="nucleotide sequence ID" value="NZ_BAAACP010000020.1"/>
</dbReference>
<accession>A0ABP3XNI2</accession>